<dbReference type="GO" id="GO:0006777">
    <property type="term" value="P:Mo-molybdopterin cofactor biosynthetic process"/>
    <property type="evidence" value="ECO:0007669"/>
    <property type="project" value="UniProtKB-KW"/>
</dbReference>
<keyword evidence="5 8" id="KW-0460">Magnesium</keyword>
<dbReference type="EMBL" id="JACIDE010000014">
    <property type="protein sequence ID" value="MBB4074382.1"/>
    <property type="molecule type" value="Genomic_DNA"/>
</dbReference>
<dbReference type="CDD" id="cd02503">
    <property type="entry name" value="MobA"/>
    <property type="match status" value="1"/>
</dbReference>
<keyword evidence="10" id="KW-0548">Nucleotidyltransferase</keyword>
<organism evidence="10 11">
    <name type="scientific">Anoxybacteroides voinovskiense</name>
    <dbReference type="NCBI Taxonomy" id="230470"/>
    <lineage>
        <taxon>Bacteria</taxon>
        <taxon>Bacillati</taxon>
        <taxon>Bacillota</taxon>
        <taxon>Bacilli</taxon>
        <taxon>Bacillales</taxon>
        <taxon>Anoxybacillaceae</taxon>
        <taxon>Anoxybacteroides</taxon>
    </lineage>
</organism>
<comment type="similarity">
    <text evidence="8">Belongs to the MobA family.</text>
</comment>
<reference evidence="10 11" key="1">
    <citation type="submission" date="2020-08" db="EMBL/GenBank/DDBJ databases">
        <title>Genomic Encyclopedia of Type Strains, Phase IV (KMG-IV): sequencing the most valuable type-strain genomes for metagenomic binning, comparative biology and taxonomic classification.</title>
        <authorList>
            <person name="Goeker M."/>
        </authorList>
    </citation>
    <scope>NUCLEOTIDE SEQUENCE [LARGE SCALE GENOMIC DNA]</scope>
    <source>
        <strain evidence="10 11">DSM 17075</strain>
    </source>
</reference>
<sequence>MDEVIEVFRMAGAILAGGESRRFGSPKAFAKQNGVYFFQRAVEALRPSVEELYIVSHPTLVARFQQETNEKIIVDDEKYRGQGPLAGIYTVMKQMEADWVFVLPCDMPYITERTIRKMVSFIDDSFDIVVSAHFGRIQPLVGAYHRRVVGDMEQLLMAGNNRMFLLLEKRRVRYVNETDFSEEARVFHNINDATEYGDIVTEKEL</sequence>
<comment type="caution">
    <text evidence="8">Lacks conserved residue(s) required for the propagation of feature annotation.</text>
</comment>
<dbReference type="Gene3D" id="3.90.550.10">
    <property type="entry name" value="Spore Coat Polysaccharide Biosynthesis Protein SpsA, Chain A"/>
    <property type="match status" value="1"/>
</dbReference>
<dbReference type="Pfam" id="PF12804">
    <property type="entry name" value="NTP_transf_3"/>
    <property type="match status" value="1"/>
</dbReference>
<evidence type="ECO:0000256" key="5">
    <source>
        <dbReference type="ARBA" id="ARBA00022842"/>
    </source>
</evidence>
<keyword evidence="4 8" id="KW-0547">Nucleotide-binding</keyword>
<dbReference type="EC" id="2.7.7.77" evidence="8"/>
<dbReference type="SUPFAM" id="SSF53448">
    <property type="entry name" value="Nucleotide-diphospho-sugar transferases"/>
    <property type="match status" value="1"/>
</dbReference>
<dbReference type="GO" id="GO:0061603">
    <property type="term" value="F:molybdenum cofactor guanylyltransferase activity"/>
    <property type="evidence" value="ECO:0007669"/>
    <property type="project" value="UniProtKB-EC"/>
</dbReference>
<evidence type="ECO:0000256" key="8">
    <source>
        <dbReference type="HAMAP-Rule" id="MF_00316"/>
    </source>
</evidence>
<comment type="function">
    <text evidence="8">Transfers a GMP moiety from GTP to Mo-molybdopterin (Mo-MPT) cofactor (Moco or molybdenum cofactor) to form Mo-molybdopterin guanine dinucleotide (Mo-MGD) cofactor.</text>
</comment>
<dbReference type="PANTHER" id="PTHR19136">
    <property type="entry name" value="MOLYBDENUM COFACTOR GUANYLYLTRANSFERASE"/>
    <property type="match status" value="1"/>
</dbReference>
<feature type="domain" description="MobA-like NTP transferase" evidence="9">
    <location>
        <begin position="12"/>
        <end position="165"/>
    </location>
</feature>
<name>A0A840DS48_9BACL</name>
<proteinExistence type="inferred from homology"/>
<evidence type="ECO:0000256" key="1">
    <source>
        <dbReference type="ARBA" id="ARBA00022490"/>
    </source>
</evidence>
<gene>
    <name evidence="8" type="primary">mobA</name>
    <name evidence="10" type="ORF">GGR02_002148</name>
</gene>
<feature type="binding site" evidence="8">
    <location>
        <position position="106"/>
    </location>
    <ligand>
        <name>GTP</name>
        <dbReference type="ChEBI" id="CHEBI:37565"/>
    </ligand>
</feature>
<evidence type="ECO:0000256" key="3">
    <source>
        <dbReference type="ARBA" id="ARBA00022723"/>
    </source>
</evidence>
<keyword evidence="1 8" id="KW-0963">Cytoplasm</keyword>
<evidence type="ECO:0000256" key="4">
    <source>
        <dbReference type="ARBA" id="ARBA00022741"/>
    </source>
</evidence>
<evidence type="ECO:0000256" key="2">
    <source>
        <dbReference type="ARBA" id="ARBA00022679"/>
    </source>
</evidence>
<accession>A0A840DS48</accession>
<dbReference type="PANTHER" id="PTHR19136:SF81">
    <property type="entry name" value="MOLYBDENUM COFACTOR GUANYLYLTRANSFERASE"/>
    <property type="match status" value="1"/>
</dbReference>
<dbReference type="InterPro" id="IPR029044">
    <property type="entry name" value="Nucleotide-diphossugar_trans"/>
</dbReference>
<keyword evidence="11" id="KW-1185">Reference proteome</keyword>
<dbReference type="GO" id="GO:0005525">
    <property type="term" value="F:GTP binding"/>
    <property type="evidence" value="ECO:0007669"/>
    <property type="project" value="UniProtKB-UniRule"/>
</dbReference>
<feature type="binding site" evidence="8">
    <location>
        <position position="27"/>
    </location>
    <ligand>
        <name>GTP</name>
        <dbReference type="ChEBI" id="CHEBI:37565"/>
    </ligand>
</feature>
<keyword evidence="3 8" id="KW-0479">Metal-binding</keyword>
<evidence type="ECO:0000313" key="10">
    <source>
        <dbReference type="EMBL" id="MBB4074382.1"/>
    </source>
</evidence>
<keyword evidence="2 8" id="KW-0808">Transferase</keyword>
<dbReference type="InterPro" id="IPR025877">
    <property type="entry name" value="MobA-like_NTP_Trfase"/>
</dbReference>
<dbReference type="RefSeq" id="WP_221210803.1">
    <property type="nucleotide sequence ID" value="NZ_BMNP01000013.1"/>
</dbReference>
<feature type="binding site" evidence="8">
    <location>
        <position position="75"/>
    </location>
    <ligand>
        <name>GTP</name>
        <dbReference type="ChEBI" id="CHEBI:37565"/>
    </ligand>
</feature>
<evidence type="ECO:0000259" key="9">
    <source>
        <dbReference type="Pfam" id="PF12804"/>
    </source>
</evidence>
<dbReference type="GO" id="GO:0046872">
    <property type="term" value="F:metal ion binding"/>
    <property type="evidence" value="ECO:0007669"/>
    <property type="project" value="UniProtKB-KW"/>
</dbReference>
<evidence type="ECO:0000256" key="7">
    <source>
        <dbReference type="ARBA" id="ARBA00023150"/>
    </source>
</evidence>
<dbReference type="HAMAP" id="MF_00316">
    <property type="entry name" value="MobA"/>
    <property type="match status" value="1"/>
</dbReference>
<comment type="catalytic activity">
    <reaction evidence="8">
        <text>Mo-molybdopterin + GTP + H(+) = Mo-molybdopterin guanine dinucleotide + diphosphate</text>
        <dbReference type="Rhea" id="RHEA:34243"/>
        <dbReference type="ChEBI" id="CHEBI:15378"/>
        <dbReference type="ChEBI" id="CHEBI:33019"/>
        <dbReference type="ChEBI" id="CHEBI:37565"/>
        <dbReference type="ChEBI" id="CHEBI:71302"/>
        <dbReference type="ChEBI" id="CHEBI:71310"/>
        <dbReference type="EC" id="2.7.7.77"/>
    </reaction>
</comment>
<protein>
    <recommendedName>
        <fullName evidence="8">Probable molybdenum cofactor guanylyltransferase</fullName>
        <shortName evidence="8">MoCo guanylyltransferase</shortName>
        <ecNumber evidence="8">2.7.7.77</ecNumber>
    </recommendedName>
    <alternativeName>
        <fullName evidence="8">GTP:molybdopterin guanylyltransferase</fullName>
    </alternativeName>
    <alternativeName>
        <fullName evidence="8">Mo-MPT guanylyltransferase</fullName>
    </alternativeName>
    <alternativeName>
        <fullName evidence="8">Molybdopterin guanylyltransferase</fullName>
    </alternativeName>
    <alternativeName>
        <fullName evidence="8">Molybdopterin-guanine dinucleotide synthase</fullName>
        <shortName evidence="8">MGD synthase</shortName>
    </alternativeName>
</protein>
<comment type="cofactor">
    <cofactor evidence="8">
        <name>Mg(2+)</name>
        <dbReference type="ChEBI" id="CHEBI:18420"/>
    </cofactor>
</comment>
<dbReference type="GO" id="GO:0005737">
    <property type="term" value="C:cytoplasm"/>
    <property type="evidence" value="ECO:0007669"/>
    <property type="project" value="UniProtKB-SubCell"/>
</dbReference>
<evidence type="ECO:0000313" key="11">
    <source>
        <dbReference type="Proteomes" id="UP000559598"/>
    </source>
</evidence>
<evidence type="ECO:0000256" key="6">
    <source>
        <dbReference type="ARBA" id="ARBA00023134"/>
    </source>
</evidence>
<comment type="domain">
    <text evidence="8">The N-terminal domain determines nucleotide recognition and specific binding, while the C-terminal domain determines the specific binding to the target protein.</text>
</comment>
<feature type="binding site" evidence="8">
    <location>
        <position position="106"/>
    </location>
    <ligand>
        <name>Mg(2+)</name>
        <dbReference type="ChEBI" id="CHEBI:18420"/>
    </ligand>
</feature>
<keyword evidence="7 8" id="KW-0501">Molybdenum cofactor biosynthesis</keyword>
<comment type="caution">
    <text evidence="10">The sequence shown here is derived from an EMBL/GenBank/DDBJ whole genome shotgun (WGS) entry which is preliminary data.</text>
</comment>
<dbReference type="Proteomes" id="UP000559598">
    <property type="component" value="Unassembled WGS sequence"/>
</dbReference>
<comment type="subcellular location">
    <subcellularLocation>
        <location evidence="8">Cytoplasm</location>
    </subcellularLocation>
</comment>
<dbReference type="InterPro" id="IPR013482">
    <property type="entry name" value="Molybde_CF_guanTrfase"/>
</dbReference>
<feature type="binding site" evidence="8">
    <location>
        <begin position="15"/>
        <end position="17"/>
    </location>
    <ligand>
        <name>GTP</name>
        <dbReference type="ChEBI" id="CHEBI:37565"/>
    </ligand>
</feature>
<dbReference type="AlphaFoldDB" id="A0A840DS48"/>
<keyword evidence="6 8" id="KW-0342">GTP-binding</keyword>